<evidence type="ECO:0000313" key="3">
    <source>
        <dbReference type="EMBL" id="NHN55930.1"/>
    </source>
</evidence>
<keyword evidence="4" id="KW-1185">Reference proteome</keyword>
<accession>A0A967B275</accession>
<dbReference type="Gene3D" id="3.30.300.130">
    <property type="entry name" value="Fe-S cluster assembly (FSCA)"/>
    <property type="match status" value="1"/>
</dbReference>
<dbReference type="Pfam" id="PF01883">
    <property type="entry name" value="FeS_assembly_P"/>
    <property type="match status" value="1"/>
</dbReference>
<gene>
    <name evidence="3" type="primary">paaJ</name>
    <name evidence="3" type="ORF">G9U51_09100</name>
</gene>
<dbReference type="PANTHER" id="PTHR42831">
    <property type="entry name" value="FE-S PROTEIN MATURATION AUXILIARY FACTOR YITW"/>
    <property type="match status" value="1"/>
</dbReference>
<name>A0A967B275_9MICO</name>
<dbReference type="RefSeq" id="WP_166196171.1">
    <property type="nucleotide sequence ID" value="NZ_JAAOIV010000005.1"/>
</dbReference>
<dbReference type="Pfam" id="PF23451">
    <property type="entry name" value="Zn_ribbon_PaaD"/>
    <property type="match status" value="1"/>
</dbReference>
<organism evidence="3 4">
    <name type="scientific">Metallococcus carri</name>
    <dbReference type="NCBI Taxonomy" id="1656884"/>
    <lineage>
        <taxon>Bacteria</taxon>
        <taxon>Bacillati</taxon>
        <taxon>Actinomycetota</taxon>
        <taxon>Actinomycetes</taxon>
        <taxon>Micrococcales</taxon>
        <taxon>Dermacoccaceae</taxon>
        <taxon>Metallococcus</taxon>
    </lineage>
</organism>
<comment type="caution">
    <text evidence="3">The sequence shown here is derived from an EMBL/GenBank/DDBJ whole genome shotgun (WGS) entry which is preliminary data.</text>
</comment>
<dbReference type="Proteomes" id="UP000744769">
    <property type="component" value="Unassembled WGS sequence"/>
</dbReference>
<protein>
    <submittedName>
        <fullName evidence="3">Phenylacetate-CoA oxygenase subunit PaaJ</fullName>
    </submittedName>
</protein>
<dbReference type="InterPro" id="IPR052339">
    <property type="entry name" value="Fe-S_Maturation_MIP18"/>
</dbReference>
<evidence type="ECO:0000259" key="2">
    <source>
        <dbReference type="Pfam" id="PF23451"/>
    </source>
</evidence>
<dbReference type="InterPro" id="IPR002744">
    <property type="entry name" value="MIP18-like"/>
</dbReference>
<dbReference type="InterPro" id="IPR034904">
    <property type="entry name" value="FSCA_dom_sf"/>
</dbReference>
<dbReference type="AlphaFoldDB" id="A0A967B275"/>
<proteinExistence type="predicted"/>
<feature type="domain" description="MIP18 family-like" evidence="1">
    <location>
        <begin position="5"/>
        <end position="69"/>
    </location>
</feature>
<dbReference type="SUPFAM" id="SSF117916">
    <property type="entry name" value="Fe-S cluster assembly (FSCA) domain-like"/>
    <property type="match status" value="1"/>
</dbReference>
<dbReference type="InterPro" id="IPR056572">
    <property type="entry name" value="Zn_ribbon_PaaD"/>
</dbReference>
<evidence type="ECO:0000259" key="1">
    <source>
        <dbReference type="Pfam" id="PF01883"/>
    </source>
</evidence>
<dbReference type="InterPro" id="IPR011883">
    <property type="entry name" value="PaaD-like"/>
</dbReference>
<sequence>MAPVDVEAAIRAVLDPEIPVITLDDLGVIRSIEVEGDIVHVVMTPTYSGCPAMDAMRERVQHVIEAAGLTAAIEVTLQPAWTTDLISARGRTALRQFGIAPPGERGAVVVPLGRRIVACPVCGSEDTEVTSAFGATACKALRRCRSCKEPFEEFKTL</sequence>
<reference evidence="3" key="1">
    <citation type="submission" date="2020-03" db="EMBL/GenBank/DDBJ databases">
        <title>Draft sequencing of Calidifontibacter sp. DB0510.</title>
        <authorList>
            <person name="Kim D.-U."/>
        </authorList>
    </citation>
    <scope>NUCLEOTIDE SEQUENCE</scope>
    <source>
        <strain evidence="3">DB0510</strain>
    </source>
</reference>
<dbReference type="PANTHER" id="PTHR42831:SF3">
    <property type="entry name" value="1,2-PHENYLACETYL-COA EPOXIDASE, SUBUNIT D-RELATED"/>
    <property type="match status" value="1"/>
</dbReference>
<dbReference type="EMBL" id="JAAOIV010000005">
    <property type="protein sequence ID" value="NHN55930.1"/>
    <property type="molecule type" value="Genomic_DNA"/>
</dbReference>
<evidence type="ECO:0000313" key="4">
    <source>
        <dbReference type="Proteomes" id="UP000744769"/>
    </source>
</evidence>
<feature type="domain" description="PaaD zinc beta ribbon" evidence="2">
    <location>
        <begin position="114"/>
        <end position="155"/>
    </location>
</feature>
<dbReference type="NCBIfam" id="TIGR02159">
    <property type="entry name" value="PA_CoA_Oxy4"/>
    <property type="match status" value="1"/>
</dbReference>